<accession>A0A4U1MF01</accession>
<name>A0A4U1MF01_9BACL</name>
<protein>
    <submittedName>
        <fullName evidence="3">YuzL family protein</fullName>
    </submittedName>
</protein>
<dbReference type="RefSeq" id="WP_136948263.1">
    <property type="nucleotide sequence ID" value="NZ_CP119526.1"/>
</dbReference>
<keyword evidence="5" id="KW-1185">Reference proteome</keyword>
<dbReference type="EMBL" id="SWFM01000005">
    <property type="protein sequence ID" value="TKD68820.1"/>
    <property type="molecule type" value="Genomic_DNA"/>
</dbReference>
<dbReference type="EMBL" id="JAUSWM010000006">
    <property type="protein sequence ID" value="MDQ0484238.1"/>
    <property type="molecule type" value="Genomic_DNA"/>
</dbReference>
<feature type="compositionally biased region" description="Polar residues" evidence="1">
    <location>
        <begin position="7"/>
        <end position="20"/>
    </location>
</feature>
<dbReference type="Proteomes" id="UP001226720">
    <property type="component" value="Unassembled WGS sequence"/>
</dbReference>
<sequence>MAKHKANPTTNSLASSQPEGQGTGIEMGLPKDSARKKKKK</sequence>
<evidence type="ECO:0000313" key="2">
    <source>
        <dbReference type="EMBL" id="MDQ0484238.1"/>
    </source>
</evidence>
<dbReference type="GeneID" id="301328003"/>
<proteinExistence type="predicted"/>
<comment type="caution">
    <text evidence="3">The sequence shown here is derived from an EMBL/GenBank/DDBJ whole genome shotgun (WGS) entry which is preliminary data.</text>
</comment>
<dbReference type="Proteomes" id="UP000310541">
    <property type="component" value="Unassembled WGS sequence"/>
</dbReference>
<organism evidence="3 4">
    <name type="scientific">Guptibacillus hwajinpoensis</name>
    <dbReference type="NCBI Taxonomy" id="208199"/>
    <lineage>
        <taxon>Bacteria</taxon>
        <taxon>Bacillati</taxon>
        <taxon>Bacillota</taxon>
        <taxon>Bacilli</taxon>
        <taxon>Bacillales</taxon>
        <taxon>Guptibacillaceae</taxon>
        <taxon>Guptibacillus</taxon>
    </lineage>
</organism>
<evidence type="ECO:0000313" key="3">
    <source>
        <dbReference type="EMBL" id="TKD68820.1"/>
    </source>
</evidence>
<evidence type="ECO:0000313" key="4">
    <source>
        <dbReference type="Proteomes" id="UP000310541"/>
    </source>
</evidence>
<evidence type="ECO:0000256" key="1">
    <source>
        <dbReference type="SAM" id="MobiDB-lite"/>
    </source>
</evidence>
<dbReference type="OrthoDB" id="2972390at2"/>
<dbReference type="AlphaFoldDB" id="A0A4U1MF01"/>
<reference evidence="2 5" key="2">
    <citation type="submission" date="2023-07" db="EMBL/GenBank/DDBJ databases">
        <title>Genomic Encyclopedia of Type Strains, Phase IV (KMG-IV): sequencing the most valuable type-strain genomes for metagenomic binning, comparative biology and taxonomic classification.</title>
        <authorList>
            <person name="Goeker M."/>
        </authorList>
    </citation>
    <scope>NUCLEOTIDE SEQUENCE [LARGE SCALE GENOMIC DNA]</scope>
    <source>
        <strain evidence="2 5">JSM 076093</strain>
    </source>
</reference>
<feature type="region of interest" description="Disordered" evidence="1">
    <location>
        <begin position="1"/>
        <end position="40"/>
    </location>
</feature>
<gene>
    <name evidence="3" type="ORF">FBF83_16615</name>
    <name evidence="2" type="ORF">QO000_003222</name>
</gene>
<reference evidence="3 4" key="1">
    <citation type="submission" date="2019-04" db="EMBL/GenBank/DDBJ databases">
        <title>Genome sequence of Bacillus hwajinpoensis strain Y2.</title>
        <authorList>
            <person name="Fair J.L."/>
            <person name="Maclea K.S."/>
        </authorList>
    </citation>
    <scope>NUCLEOTIDE SEQUENCE [LARGE SCALE GENOMIC DNA]</scope>
    <source>
        <strain evidence="3 4">Y2</strain>
    </source>
</reference>
<evidence type="ECO:0000313" key="5">
    <source>
        <dbReference type="Proteomes" id="UP001226720"/>
    </source>
</evidence>